<dbReference type="EMBL" id="JABFUD020000024">
    <property type="protein sequence ID" value="KAI5060006.1"/>
    <property type="molecule type" value="Genomic_DNA"/>
</dbReference>
<accession>A0A9D4U1Q6</accession>
<dbReference type="OrthoDB" id="549788at2759"/>
<keyword evidence="3" id="KW-0862">Zinc</keyword>
<name>A0A9D4U1Q6_ADICA</name>
<sequence length="155" mass="17164">MRMRIAFGFSYGRSGLGSRQHGQQLADVVLCANATTCCHRPSSSAKTAGWLAYCSRDCQKQDWKHHKLLYKLPLMQPSWLPSWIRELRTSSFTSPDQESKASFVCPPSPEIALSQPFQGEWLSGNFPAYGLLGSSALPTDACQSDELRLCFAASD</sequence>
<evidence type="ECO:0000256" key="1">
    <source>
        <dbReference type="ARBA" id="ARBA00022723"/>
    </source>
</evidence>
<reference evidence="5" key="1">
    <citation type="submission" date="2021-01" db="EMBL/GenBank/DDBJ databases">
        <title>Adiantum capillus-veneris genome.</title>
        <authorList>
            <person name="Fang Y."/>
            <person name="Liao Q."/>
        </authorList>
    </citation>
    <scope>NUCLEOTIDE SEQUENCE</scope>
    <source>
        <strain evidence="5">H3</strain>
        <tissue evidence="5">Leaf</tissue>
    </source>
</reference>
<protein>
    <recommendedName>
        <fullName evidence="4">MYND-type domain-containing protein</fullName>
    </recommendedName>
</protein>
<feature type="domain" description="MYND-type" evidence="4">
    <location>
        <begin position="52"/>
        <end position="67"/>
    </location>
</feature>
<keyword evidence="2" id="KW-0863">Zinc-finger</keyword>
<comment type="caution">
    <text evidence="5">The sequence shown here is derived from an EMBL/GenBank/DDBJ whole genome shotgun (WGS) entry which is preliminary data.</text>
</comment>
<dbReference type="InterPro" id="IPR002893">
    <property type="entry name" value="Znf_MYND"/>
</dbReference>
<evidence type="ECO:0000313" key="5">
    <source>
        <dbReference type="EMBL" id="KAI5060006.1"/>
    </source>
</evidence>
<evidence type="ECO:0000313" key="6">
    <source>
        <dbReference type="Proteomes" id="UP000886520"/>
    </source>
</evidence>
<evidence type="ECO:0000256" key="2">
    <source>
        <dbReference type="ARBA" id="ARBA00022771"/>
    </source>
</evidence>
<proteinExistence type="predicted"/>
<dbReference type="Pfam" id="PF01753">
    <property type="entry name" value="zf-MYND"/>
    <property type="match status" value="1"/>
</dbReference>
<dbReference type="Proteomes" id="UP000886520">
    <property type="component" value="Chromosome 24"/>
</dbReference>
<evidence type="ECO:0000256" key="3">
    <source>
        <dbReference type="ARBA" id="ARBA00022833"/>
    </source>
</evidence>
<dbReference type="Gene3D" id="6.10.140.2220">
    <property type="match status" value="1"/>
</dbReference>
<gene>
    <name evidence="5" type="ORF">GOP47_0024426</name>
</gene>
<organism evidence="5 6">
    <name type="scientific">Adiantum capillus-veneris</name>
    <name type="common">Maidenhair fern</name>
    <dbReference type="NCBI Taxonomy" id="13818"/>
    <lineage>
        <taxon>Eukaryota</taxon>
        <taxon>Viridiplantae</taxon>
        <taxon>Streptophyta</taxon>
        <taxon>Embryophyta</taxon>
        <taxon>Tracheophyta</taxon>
        <taxon>Polypodiopsida</taxon>
        <taxon>Polypodiidae</taxon>
        <taxon>Polypodiales</taxon>
        <taxon>Pteridineae</taxon>
        <taxon>Pteridaceae</taxon>
        <taxon>Vittarioideae</taxon>
        <taxon>Adiantum</taxon>
    </lineage>
</organism>
<dbReference type="AlphaFoldDB" id="A0A9D4U1Q6"/>
<evidence type="ECO:0000259" key="4">
    <source>
        <dbReference type="Pfam" id="PF01753"/>
    </source>
</evidence>
<keyword evidence="6" id="KW-1185">Reference proteome</keyword>
<keyword evidence="1" id="KW-0479">Metal-binding</keyword>